<feature type="domain" description="Metallo-beta-lactamase" evidence="2">
    <location>
        <begin position="51"/>
        <end position="232"/>
    </location>
</feature>
<protein>
    <submittedName>
        <fullName evidence="3">Hydrolase</fullName>
    </submittedName>
</protein>
<keyword evidence="3" id="KW-0378">Hydrolase</keyword>
<evidence type="ECO:0000313" key="4">
    <source>
        <dbReference type="Proteomes" id="UP000268094"/>
    </source>
</evidence>
<dbReference type="Gene3D" id="3.60.15.10">
    <property type="entry name" value="Ribonuclease Z/Hydroxyacylglutathione hydrolase-like"/>
    <property type="match status" value="1"/>
</dbReference>
<dbReference type="Proteomes" id="UP000268094">
    <property type="component" value="Unassembled WGS sequence"/>
</dbReference>
<dbReference type="GO" id="GO:0016787">
    <property type="term" value="F:hydrolase activity"/>
    <property type="evidence" value="ECO:0007669"/>
    <property type="project" value="UniProtKB-KW"/>
</dbReference>
<dbReference type="OrthoDB" id="1550459at2"/>
<evidence type="ECO:0000256" key="1">
    <source>
        <dbReference type="SAM" id="SignalP"/>
    </source>
</evidence>
<dbReference type="AlphaFoldDB" id="A0A3A8ILK8"/>
<reference evidence="4" key="1">
    <citation type="submission" date="2018-09" db="EMBL/GenBank/DDBJ databases">
        <authorList>
            <person name="Livingstone P.G."/>
            <person name="Whitworth D.E."/>
        </authorList>
    </citation>
    <scope>NUCLEOTIDE SEQUENCE [LARGE SCALE GENOMIC DNA]</scope>
    <source>
        <strain evidence="4">CA054A</strain>
    </source>
</reference>
<gene>
    <name evidence="3" type="ORF">D7V88_22670</name>
</gene>
<accession>A0A3A8ILK8</accession>
<comment type="caution">
    <text evidence="3">The sequence shown here is derived from an EMBL/GenBank/DDBJ whole genome shotgun (WGS) entry which is preliminary data.</text>
</comment>
<organism evidence="3 4">
    <name type="scientific">Corallococcus terminator</name>
    <dbReference type="NCBI Taxonomy" id="2316733"/>
    <lineage>
        <taxon>Bacteria</taxon>
        <taxon>Pseudomonadati</taxon>
        <taxon>Myxococcota</taxon>
        <taxon>Myxococcia</taxon>
        <taxon>Myxococcales</taxon>
        <taxon>Cystobacterineae</taxon>
        <taxon>Myxococcaceae</taxon>
        <taxon>Corallococcus</taxon>
    </lineage>
</organism>
<dbReference type="PROSITE" id="PS51257">
    <property type="entry name" value="PROKAR_LIPOPROTEIN"/>
    <property type="match status" value="1"/>
</dbReference>
<evidence type="ECO:0000259" key="2">
    <source>
        <dbReference type="SMART" id="SM00849"/>
    </source>
</evidence>
<feature type="signal peptide" evidence="1">
    <location>
        <begin position="1"/>
        <end position="25"/>
    </location>
</feature>
<keyword evidence="4" id="KW-1185">Reference proteome</keyword>
<dbReference type="Pfam" id="PF00753">
    <property type="entry name" value="Lactamase_B"/>
    <property type="match status" value="1"/>
</dbReference>
<name>A0A3A8ILK8_9BACT</name>
<proteinExistence type="predicted"/>
<keyword evidence="1" id="KW-0732">Signal</keyword>
<evidence type="ECO:0000313" key="3">
    <source>
        <dbReference type="EMBL" id="RKG84105.1"/>
    </source>
</evidence>
<dbReference type="InterPro" id="IPR001279">
    <property type="entry name" value="Metallo-B-lactamas"/>
</dbReference>
<dbReference type="InterPro" id="IPR036866">
    <property type="entry name" value="RibonucZ/Hydroxyglut_hydro"/>
</dbReference>
<dbReference type="SUPFAM" id="SSF56281">
    <property type="entry name" value="Metallo-hydrolase/oxidoreductase"/>
    <property type="match status" value="1"/>
</dbReference>
<dbReference type="SMART" id="SM00849">
    <property type="entry name" value="Lactamase_B"/>
    <property type="match status" value="1"/>
</dbReference>
<dbReference type="EMBL" id="RAVZ01000164">
    <property type="protein sequence ID" value="RKG84105.1"/>
    <property type="molecule type" value="Genomic_DNA"/>
</dbReference>
<feature type="chain" id="PRO_5017485330" evidence="1">
    <location>
        <begin position="26"/>
        <end position="308"/>
    </location>
</feature>
<sequence length="308" mass="32993">MHRPAFALSLLAVLSAGCASSPARLEGAQVTLASHADARVGTYVSSPWGFSTASYWIEGPTGLILVDTQFLPSAAEEFVTWAEAVTGKKAELAIVLHANPDKFNGTDVLRKRGIRVVTSEQVRAAIPAIHEKRTRAFAARYAPDYPTTLPLPDSFGSQPAELSAGGVTVKAHVLGAGCSEAHVVVEFDGHVFPGDLVANDAHSWLEMGRTDAWLERLEELKALRPKVVHPGRGPSGDAGLLTRERQYLERVIAEVAAEKPQGPFTDAAGERIRARIEAAFPGLRLPVFLNIGLPAEWDRQARAAATAP</sequence>